<sequence>MNDTGQRSAIVTGGGAGIGAAVVASLLERGYAVTAIDLHFDRKHDDPRFLPVEADARDEGRCRELVSSTPDLRLLVNCAAIRPEAPVLDQTVEGFRAAVDVNLTAAFVLLQAAASAMDAGGSIVNVCSAAAYGKRHLAAYGASKAGLVTLTKVAALELAEHGIRVNAVLPGTTDTPMLQQVRRPSSSGGRSPRNVTQLVLKPAEVASSVVRVAEDPMLSGAVVPVGLLPYEW</sequence>
<proteinExistence type="inferred from homology"/>
<name>A0A1C5K5E6_9ACTN</name>
<dbReference type="Proteomes" id="UP000198221">
    <property type="component" value="Chromosome I"/>
</dbReference>
<feature type="compositionally biased region" description="Low complexity" evidence="4">
    <location>
        <begin position="182"/>
        <end position="193"/>
    </location>
</feature>
<accession>A0A1C5K5E6</accession>
<evidence type="ECO:0000313" key="5">
    <source>
        <dbReference type="EMBL" id="SCG78012.1"/>
    </source>
</evidence>
<organism evidence="5 6">
    <name type="scientific">Micromonospora inositola</name>
    <dbReference type="NCBI Taxonomy" id="47865"/>
    <lineage>
        <taxon>Bacteria</taxon>
        <taxon>Bacillati</taxon>
        <taxon>Actinomycetota</taxon>
        <taxon>Actinomycetes</taxon>
        <taxon>Micromonosporales</taxon>
        <taxon>Micromonosporaceae</taxon>
        <taxon>Micromonospora</taxon>
    </lineage>
</organism>
<evidence type="ECO:0000256" key="1">
    <source>
        <dbReference type="ARBA" id="ARBA00006484"/>
    </source>
</evidence>
<dbReference type="PANTHER" id="PTHR24321">
    <property type="entry name" value="DEHYDROGENASES, SHORT CHAIN"/>
    <property type="match status" value="1"/>
</dbReference>
<keyword evidence="2" id="KW-0560">Oxidoreductase</keyword>
<evidence type="ECO:0000256" key="4">
    <source>
        <dbReference type="SAM" id="MobiDB-lite"/>
    </source>
</evidence>
<protein>
    <submittedName>
        <fullName evidence="5">NAD(P)-dependent dehydrogenase, short-chain alcohol dehydrogenase family</fullName>
    </submittedName>
</protein>
<dbReference type="Gene3D" id="3.40.50.720">
    <property type="entry name" value="NAD(P)-binding Rossmann-like Domain"/>
    <property type="match status" value="1"/>
</dbReference>
<dbReference type="InterPro" id="IPR002347">
    <property type="entry name" value="SDR_fam"/>
</dbReference>
<reference evidence="6" key="1">
    <citation type="submission" date="2016-06" db="EMBL/GenBank/DDBJ databases">
        <authorList>
            <person name="Varghese N."/>
            <person name="Submissions Spin"/>
        </authorList>
    </citation>
    <scope>NUCLEOTIDE SEQUENCE [LARGE SCALE GENOMIC DNA]</scope>
    <source>
        <strain evidence="6">DSM 43819</strain>
    </source>
</reference>
<dbReference type="PRINTS" id="PR00080">
    <property type="entry name" value="SDRFAMILY"/>
</dbReference>
<comment type="similarity">
    <text evidence="1 3">Belongs to the short-chain dehydrogenases/reductases (SDR) family.</text>
</comment>
<dbReference type="PANTHER" id="PTHR24321:SF8">
    <property type="entry name" value="ESTRADIOL 17-BETA-DEHYDROGENASE 8-RELATED"/>
    <property type="match status" value="1"/>
</dbReference>
<feature type="region of interest" description="Disordered" evidence="4">
    <location>
        <begin position="174"/>
        <end position="194"/>
    </location>
</feature>
<evidence type="ECO:0000256" key="3">
    <source>
        <dbReference type="RuleBase" id="RU000363"/>
    </source>
</evidence>
<dbReference type="PRINTS" id="PR00081">
    <property type="entry name" value="GDHRDH"/>
</dbReference>
<dbReference type="InterPro" id="IPR036291">
    <property type="entry name" value="NAD(P)-bd_dom_sf"/>
</dbReference>
<dbReference type="EMBL" id="LT607754">
    <property type="protein sequence ID" value="SCG78012.1"/>
    <property type="molecule type" value="Genomic_DNA"/>
</dbReference>
<evidence type="ECO:0000256" key="2">
    <source>
        <dbReference type="ARBA" id="ARBA00023002"/>
    </source>
</evidence>
<dbReference type="GO" id="GO:0016491">
    <property type="term" value="F:oxidoreductase activity"/>
    <property type="evidence" value="ECO:0007669"/>
    <property type="project" value="UniProtKB-KW"/>
</dbReference>
<keyword evidence="6" id="KW-1185">Reference proteome</keyword>
<dbReference type="SUPFAM" id="SSF51735">
    <property type="entry name" value="NAD(P)-binding Rossmann-fold domains"/>
    <property type="match status" value="1"/>
</dbReference>
<dbReference type="Pfam" id="PF00106">
    <property type="entry name" value="adh_short"/>
    <property type="match status" value="1"/>
</dbReference>
<evidence type="ECO:0000313" key="6">
    <source>
        <dbReference type="Proteomes" id="UP000198221"/>
    </source>
</evidence>
<dbReference type="AlphaFoldDB" id="A0A1C5K5E6"/>
<gene>
    <name evidence="5" type="ORF">GA0070613_6440</name>
</gene>
<dbReference type="CDD" id="cd05233">
    <property type="entry name" value="SDR_c"/>
    <property type="match status" value="1"/>
</dbReference>